<evidence type="ECO:0000313" key="3">
    <source>
        <dbReference type="Proteomes" id="UP001054945"/>
    </source>
</evidence>
<reference evidence="2 3" key="1">
    <citation type="submission" date="2021-06" db="EMBL/GenBank/DDBJ databases">
        <title>Caerostris extrusa draft genome.</title>
        <authorList>
            <person name="Kono N."/>
            <person name="Arakawa K."/>
        </authorList>
    </citation>
    <scope>NUCLEOTIDE SEQUENCE [LARGE SCALE GENOMIC DNA]</scope>
</reference>
<comment type="caution">
    <text evidence="2">The sequence shown here is derived from an EMBL/GenBank/DDBJ whole genome shotgun (WGS) entry which is preliminary data.</text>
</comment>
<sequence length="94" mass="10306">MVPLHNPSPQLEPPFEINRKRQVGKWHAMREEARVTPITRSIFSFFKAGYHLSDKRAWAPAIIFGHATPGVASSACLGDNGGKKGDGTVKDSHP</sequence>
<feature type="region of interest" description="Disordered" evidence="1">
    <location>
        <begin position="75"/>
        <end position="94"/>
    </location>
</feature>
<name>A0AAV4QKF3_CAEEX</name>
<evidence type="ECO:0000256" key="1">
    <source>
        <dbReference type="SAM" id="MobiDB-lite"/>
    </source>
</evidence>
<gene>
    <name evidence="2" type="ORF">CEXT_190961</name>
</gene>
<dbReference type="AlphaFoldDB" id="A0AAV4QKF3"/>
<keyword evidence="3" id="KW-1185">Reference proteome</keyword>
<organism evidence="2 3">
    <name type="scientific">Caerostris extrusa</name>
    <name type="common">Bark spider</name>
    <name type="synonym">Caerostris bankana</name>
    <dbReference type="NCBI Taxonomy" id="172846"/>
    <lineage>
        <taxon>Eukaryota</taxon>
        <taxon>Metazoa</taxon>
        <taxon>Ecdysozoa</taxon>
        <taxon>Arthropoda</taxon>
        <taxon>Chelicerata</taxon>
        <taxon>Arachnida</taxon>
        <taxon>Araneae</taxon>
        <taxon>Araneomorphae</taxon>
        <taxon>Entelegynae</taxon>
        <taxon>Araneoidea</taxon>
        <taxon>Araneidae</taxon>
        <taxon>Caerostris</taxon>
    </lineage>
</organism>
<dbReference type="Proteomes" id="UP001054945">
    <property type="component" value="Unassembled WGS sequence"/>
</dbReference>
<protein>
    <submittedName>
        <fullName evidence="2">Uncharacterized protein</fullName>
    </submittedName>
</protein>
<accession>A0AAV4QKF3</accession>
<evidence type="ECO:0000313" key="2">
    <source>
        <dbReference type="EMBL" id="GIY08540.1"/>
    </source>
</evidence>
<feature type="compositionally biased region" description="Basic and acidic residues" evidence="1">
    <location>
        <begin position="81"/>
        <end position="94"/>
    </location>
</feature>
<proteinExistence type="predicted"/>
<dbReference type="EMBL" id="BPLR01006264">
    <property type="protein sequence ID" value="GIY08540.1"/>
    <property type="molecule type" value="Genomic_DNA"/>
</dbReference>